<evidence type="ECO:0000256" key="11">
    <source>
        <dbReference type="ARBA" id="ARBA00050926"/>
    </source>
</evidence>
<dbReference type="PROSITE" id="PS50926">
    <property type="entry name" value="TRAM"/>
    <property type="match status" value="1"/>
</dbReference>
<dbReference type="Pfam" id="PF01938">
    <property type="entry name" value="TRAM"/>
    <property type="match status" value="1"/>
</dbReference>
<evidence type="ECO:0000256" key="1">
    <source>
        <dbReference type="ARBA" id="ARBA00003234"/>
    </source>
</evidence>
<comment type="cofactor">
    <cofactor evidence="14">
        <name>[4Fe-4S] cluster</name>
        <dbReference type="ChEBI" id="CHEBI:49883"/>
    </cofactor>
    <text evidence="14">Binds 2 [4Fe-4S] clusters. One cluster is coordinated with 3 cysteines and an exchangeable S-adenosyl-L-methionine.</text>
</comment>
<keyword evidence="5 14" id="KW-0949">S-adenosyl-L-methionine</keyword>
<dbReference type="InterPro" id="IPR020612">
    <property type="entry name" value="Methylthiotransferase_CS"/>
</dbReference>
<reference evidence="18 19" key="1">
    <citation type="submission" date="2015-06" db="EMBL/GenBank/DDBJ databases">
        <title>Lineage-specific patterns of genome deterioration in obligate symbionts.</title>
        <authorList>
            <person name="Bennett G.M."/>
            <person name="McCutcheon J.P."/>
            <person name="McDonald B.R."/>
            <person name="Moran N.A."/>
        </authorList>
    </citation>
    <scope>NUCLEOTIDE SEQUENCE [LARGE SCALE GENOMIC DNA]</scope>
    <source>
        <strain evidence="18 19">B-GSS</strain>
    </source>
</reference>
<comment type="catalytic activity">
    <reaction evidence="13">
        <text>N(6)-dimethylallyladenosine(37) in tRNA + (sulfur carrier)-SH + AH2 + 2 S-adenosyl-L-methionine = 2-methylsulfanyl-N(6)-dimethylallyladenosine(37) in tRNA + (sulfur carrier)-H + 5'-deoxyadenosine + L-methionine + A + S-adenosyl-L-homocysteine + 2 H(+)</text>
        <dbReference type="Rhea" id="RHEA:37067"/>
        <dbReference type="Rhea" id="RHEA-COMP:10375"/>
        <dbReference type="Rhea" id="RHEA-COMP:10376"/>
        <dbReference type="Rhea" id="RHEA-COMP:14737"/>
        <dbReference type="Rhea" id="RHEA-COMP:14739"/>
        <dbReference type="ChEBI" id="CHEBI:13193"/>
        <dbReference type="ChEBI" id="CHEBI:15378"/>
        <dbReference type="ChEBI" id="CHEBI:17319"/>
        <dbReference type="ChEBI" id="CHEBI:17499"/>
        <dbReference type="ChEBI" id="CHEBI:29917"/>
        <dbReference type="ChEBI" id="CHEBI:57844"/>
        <dbReference type="ChEBI" id="CHEBI:57856"/>
        <dbReference type="ChEBI" id="CHEBI:59789"/>
        <dbReference type="ChEBI" id="CHEBI:64428"/>
        <dbReference type="ChEBI" id="CHEBI:74415"/>
        <dbReference type="ChEBI" id="CHEBI:74417"/>
        <dbReference type="EC" id="2.8.4.3"/>
    </reaction>
    <physiologicalReaction direction="left-to-right" evidence="13">
        <dbReference type="Rhea" id="RHEA:37068"/>
    </physiologicalReaction>
</comment>
<dbReference type="GO" id="GO:0035597">
    <property type="term" value="F:tRNA-2-methylthio-N(6)-dimethylallyladenosine(37) synthase activity"/>
    <property type="evidence" value="ECO:0007669"/>
    <property type="project" value="UniProtKB-EC"/>
</dbReference>
<dbReference type="NCBIfam" id="TIGR01574">
    <property type="entry name" value="miaB-methiolase"/>
    <property type="match status" value="1"/>
</dbReference>
<dbReference type="EC" id="2.8.4.3" evidence="10 14"/>
<dbReference type="Pfam" id="PF00919">
    <property type="entry name" value="UPF0004"/>
    <property type="match status" value="1"/>
</dbReference>
<feature type="domain" description="TRAM" evidence="15">
    <location>
        <begin position="366"/>
        <end position="431"/>
    </location>
</feature>
<dbReference type="PROSITE" id="PS51449">
    <property type="entry name" value="MTTASE_N"/>
    <property type="match status" value="1"/>
</dbReference>
<name>A0A0K2BKF3_9GAMM</name>
<dbReference type="GO" id="GO:0046872">
    <property type="term" value="F:metal ion binding"/>
    <property type="evidence" value="ECO:0007669"/>
    <property type="project" value="UniProtKB-KW"/>
</dbReference>
<dbReference type="Gene3D" id="3.80.30.20">
    <property type="entry name" value="tm_1862 like domain"/>
    <property type="match status" value="1"/>
</dbReference>
<evidence type="ECO:0000256" key="14">
    <source>
        <dbReference type="HAMAP-Rule" id="MF_01864"/>
    </source>
</evidence>
<dbReference type="PATRIC" id="fig|186490.8.peg.48"/>
<comment type="subunit">
    <text evidence="14">Monomer.</text>
</comment>
<dbReference type="FunFam" id="3.40.50.12160:FF:000001">
    <property type="entry name" value="tRNA-2-methylthio-N(6)-dimethylallyladenosine synthase"/>
    <property type="match status" value="1"/>
</dbReference>
<feature type="binding site" evidence="14">
    <location>
        <position position="144"/>
    </location>
    <ligand>
        <name>[4Fe-4S] cluster</name>
        <dbReference type="ChEBI" id="CHEBI:49883"/>
        <label>2</label>
        <note>4Fe-4S-S-AdoMet</note>
    </ligand>
</feature>
<dbReference type="SMART" id="SM00729">
    <property type="entry name" value="Elp3"/>
    <property type="match status" value="1"/>
</dbReference>
<evidence type="ECO:0000256" key="3">
    <source>
        <dbReference type="ARBA" id="ARBA00022490"/>
    </source>
</evidence>
<dbReference type="Proteomes" id="UP000056466">
    <property type="component" value="Chromosome"/>
</dbReference>
<dbReference type="InterPro" id="IPR013848">
    <property type="entry name" value="Methylthiotransferase_N"/>
</dbReference>
<dbReference type="EMBL" id="CP011787">
    <property type="protein sequence ID" value="AKZ65674.1"/>
    <property type="molecule type" value="Genomic_DNA"/>
</dbReference>
<evidence type="ECO:0000256" key="10">
    <source>
        <dbReference type="ARBA" id="ARBA00033765"/>
    </source>
</evidence>
<dbReference type="SFLD" id="SFLDG01061">
    <property type="entry name" value="methylthiotransferase"/>
    <property type="match status" value="1"/>
</dbReference>
<comment type="subcellular location">
    <subcellularLocation>
        <location evidence="14">Cytoplasm</location>
    </subcellularLocation>
</comment>
<feature type="binding site" evidence="14">
    <location>
        <position position="148"/>
    </location>
    <ligand>
        <name>[4Fe-4S] cluster</name>
        <dbReference type="ChEBI" id="CHEBI:49883"/>
        <label>2</label>
        <note>4Fe-4S-S-AdoMet</note>
    </ligand>
</feature>
<keyword evidence="19" id="KW-1185">Reference proteome</keyword>
<keyword evidence="8 14" id="KW-0408">Iron</keyword>
<feature type="domain" description="Radical SAM core" evidence="17">
    <location>
        <begin position="130"/>
        <end position="365"/>
    </location>
</feature>
<dbReference type="PANTHER" id="PTHR43020:SF2">
    <property type="entry name" value="MITOCHONDRIAL TRNA METHYLTHIOTRANSFERASE CDK5RAP1"/>
    <property type="match status" value="1"/>
</dbReference>
<evidence type="ECO:0000256" key="4">
    <source>
        <dbReference type="ARBA" id="ARBA00022679"/>
    </source>
</evidence>
<comment type="function">
    <text evidence="1 14">Catalyzes the methylthiolation of N6-(dimethylallyl)adenosine (i(6)A), leading to the formation of 2-methylthio-N6-(dimethylallyl)adenosine (ms(2)i(6)A) at position 37 in tRNAs that read codons beginning with uridine.</text>
</comment>
<keyword evidence="9 14" id="KW-0411">Iron-sulfur</keyword>
<evidence type="ECO:0000256" key="9">
    <source>
        <dbReference type="ARBA" id="ARBA00023014"/>
    </source>
</evidence>
<dbReference type="NCBIfam" id="TIGR00089">
    <property type="entry name" value="MiaB/RimO family radical SAM methylthiotransferase"/>
    <property type="match status" value="1"/>
</dbReference>
<dbReference type="PROSITE" id="PS01278">
    <property type="entry name" value="MTTASE_RADICAL"/>
    <property type="match status" value="1"/>
</dbReference>
<accession>A0A0K2BKF3</accession>
<sequence length="440" mass="49958">MNHYDSSKIADLLDSTHGYKLTDIAEEADILLLNTCSIRDKVQEKVFHQLGRWRILKNNNPNLIIVVGGCVASQEGSRILDRANYVDIIFGPQTLHRLPDMINKVRINRSPVIDISFPEIEKFDHLPEPRANGPTAFVSIMEGCNKYCSFCIVPYTRGDEVSRPCEDILLEIKKLAEQNVREIHLLGHNVNAYRGIRRKQGGICTFSELIRLVAAISGIDRIRFTTSHPIEFTDDLIDVYRDTPELVSFVHLPVQSGSDRILNLMKRAYTVVEYKSIIRKLYNARPSIQISSDFIVGFPGETQEDFDKTMNLISEINFDISFSFIYSARPGTPAAKMIDLVSNEEKKHRLYILQKQISQQVMQFSRSMQGTVQRILVEGISRSKDNIMNLSGRTENNRVVNFLGKLDMIGKFVDVEIIDVYSNSLRGVLISSAENKILSA</sequence>
<keyword evidence="3 14" id="KW-0963">Cytoplasm</keyword>
<evidence type="ECO:0000256" key="12">
    <source>
        <dbReference type="ARBA" id="ARBA00052380"/>
    </source>
</evidence>
<dbReference type="GO" id="GO:0005829">
    <property type="term" value="C:cytosol"/>
    <property type="evidence" value="ECO:0007669"/>
    <property type="project" value="TreeGrafter"/>
</dbReference>
<evidence type="ECO:0000256" key="13">
    <source>
        <dbReference type="ARBA" id="ARBA00052587"/>
    </source>
</evidence>
<feature type="domain" description="MTTase N-terminal" evidence="16">
    <location>
        <begin position="1"/>
        <end position="107"/>
    </location>
</feature>
<dbReference type="InterPro" id="IPR058240">
    <property type="entry name" value="rSAM_sf"/>
</dbReference>
<comment type="catalytic activity">
    <reaction evidence="11">
        <text>N(6)-dimethylallyladenosine(37) in tRNA + (sulfur carrier)-SH + AH2 + S-adenosyl-L-methionine = 2-thio-N(6)-dimethylallyladenosine(37) in tRNA + (sulfur carrier)-H + 5'-deoxyadenosine + L-methionine + A + H(+)</text>
        <dbReference type="Rhea" id="RHEA:36339"/>
        <dbReference type="Rhea" id="RHEA-COMP:10375"/>
        <dbReference type="Rhea" id="RHEA-COMP:10377"/>
        <dbReference type="Rhea" id="RHEA-COMP:14737"/>
        <dbReference type="Rhea" id="RHEA-COMP:14739"/>
        <dbReference type="ChEBI" id="CHEBI:13193"/>
        <dbReference type="ChEBI" id="CHEBI:15378"/>
        <dbReference type="ChEBI" id="CHEBI:17319"/>
        <dbReference type="ChEBI" id="CHEBI:17499"/>
        <dbReference type="ChEBI" id="CHEBI:29917"/>
        <dbReference type="ChEBI" id="CHEBI:57844"/>
        <dbReference type="ChEBI" id="CHEBI:59789"/>
        <dbReference type="ChEBI" id="CHEBI:64428"/>
        <dbReference type="ChEBI" id="CHEBI:74415"/>
        <dbReference type="ChEBI" id="CHEBI:74416"/>
    </reaction>
    <physiologicalReaction direction="left-to-right" evidence="11">
        <dbReference type="Rhea" id="RHEA:36340"/>
    </physiologicalReaction>
</comment>
<evidence type="ECO:0000256" key="6">
    <source>
        <dbReference type="ARBA" id="ARBA00022694"/>
    </source>
</evidence>
<gene>
    <name evidence="14 18" type="primary">miaB</name>
    <name evidence="18" type="ORF">AB162_046</name>
</gene>
<organism evidence="18 19">
    <name type="scientific">Candidatus Palibaumannia cicadellinicola</name>
    <dbReference type="NCBI Taxonomy" id="186490"/>
    <lineage>
        <taxon>Bacteria</taxon>
        <taxon>Pseudomonadati</taxon>
        <taxon>Pseudomonadota</taxon>
        <taxon>Gammaproteobacteria</taxon>
        <taxon>Candidatus Palibaumannia</taxon>
    </lineage>
</organism>
<dbReference type="InterPro" id="IPR005839">
    <property type="entry name" value="Methylthiotransferase"/>
</dbReference>
<dbReference type="PANTHER" id="PTHR43020">
    <property type="entry name" value="CDK5 REGULATORY SUBUNIT-ASSOCIATED PROTEIN 1"/>
    <property type="match status" value="1"/>
</dbReference>
<dbReference type="CDD" id="cd01335">
    <property type="entry name" value="Radical_SAM"/>
    <property type="match status" value="1"/>
</dbReference>
<dbReference type="InterPro" id="IPR002792">
    <property type="entry name" value="TRAM_dom"/>
</dbReference>
<comment type="similarity">
    <text evidence="14">Belongs to the methylthiotransferase family. MiaB subfamily.</text>
</comment>
<keyword evidence="7 14" id="KW-0479">Metal-binding</keyword>
<dbReference type="InterPro" id="IPR006638">
    <property type="entry name" value="Elp3/MiaA/NifB-like_rSAM"/>
</dbReference>
<dbReference type="Gene3D" id="3.40.50.12160">
    <property type="entry name" value="Methylthiotransferase, N-terminal domain"/>
    <property type="match status" value="1"/>
</dbReference>
<dbReference type="Pfam" id="PF04055">
    <property type="entry name" value="Radical_SAM"/>
    <property type="match status" value="1"/>
</dbReference>
<keyword evidence="4 14" id="KW-0808">Transferase</keyword>
<evidence type="ECO:0000313" key="18">
    <source>
        <dbReference type="EMBL" id="AKZ65674.1"/>
    </source>
</evidence>
<evidence type="ECO:0000256" key="5">
    <source>
        <dbReference type="ARBA" id="ARBA00022691"/>
    </source>
</evidence>
<dbReference type="InterPro" id="IPR023404">
    <property type="entry name" value="rSAM_horseshoe"/>
</dbReference>
<dbReference type="SFLD" id="SFLDG01082">
    <property type="entry name" value="B12-binding_domain_containing"/>
    <property type="match status" value="1"/>
</dbReference>
<dbReference type="FunFam" id="3.80.30.20:FF:000001">
    <property type="entry name" value="tRNA-2-methylthio-N(6)-dimethylallyladenosine synthase 2"/>
    <property type="match status" value="1"/>
</dbReference>
<dbReference type="SUPFAM" id="SSF102114">
    <property type="entry name" value="Radical SAM enzymes"/>
    <property type="match status" value="1"/>
</dbReference>
<evidence type="ECO:0000256" key="7">
    <source>
        <dbReference type="ARBA" id="ARBA00022723"/>
    </source>
</evidence>
<proteinExistence type="inferred from homology"/>
<dbReference type="InterPro" id="IPR007197">
    <property type="entry name" value="rSAM"/>
</dbReference>
<dbReference type="KEGG" id="bcig:AB162_046"/>
<dbReference type="GO" id="GO:0051539">
    <property type="term" value="F:4 iron, 4 sulfur cluster binding"/>
    <property type="evidence" value="ECO:0007669"/>
    <property type="project" value="UniProtKB-UniRule"/>
</dbReference>
<evidence type="ECO:0000259" key="16">
    <source>
        <dbReference type="PROSITE" id="PS51449"/>
    </source>
</evidence>
<keyword evidence="6 14" id="KW-0819">tRNA processing</keyword>
<evidence type="ECO:0000259" key="17">
    <source>
        <dbReference type="PROSITE" id="PS51918"/>
    </source>
</evidence>
<comment type="caution">
    <text evidence="14">Lacks conserved residue(s) required for the propagation of feature annotation.</text>
</comment>
<comment type="catalytic activity">
    <reaction evidence="12">
        <text>2-thio-N(6)-dimethylallyladenosine(37) in tRNA + S-adenosyl-L-methionine = 2-methylsulfanyl-N(6)-dimethylallyladenosine(37) in tRNA + S-adenosyl-L-homocysteine + H(+)</text>
        <dbReference type="Rhea" id="RHEA:37063"/>
        <dbReference type="Rhea" id="RHEA-COMP:10376"/>
        <dbReference type="Rhea" id="RHEA-COMP:10377"/>
        <dbReference type="ChEBI" id="CHEBI:15378"/>
        <dbReference type="ChEBI" id="CHEBI:57856"/>
        <dbReference type="ChEBI" id="CHEBI:59789"/>
        <dbReference type="ChEBI" id="CHEBI:74416"/>
        <dbReference type="ChEBI" id="CHEBI:74417"/>
    </reaction>
    <physiologicalReaction direction="left-to-right" evidence="12">
        <dbReference type="Rhea" id="RHEA:37064"/>
    </physiologicalReaction>
</comment>
<dbReference type="HAMAP" id="MF_01864">
    <property type="entry name" value="tRNA_metthiotr_MiaB"/>
    <property type="match status" value="1"/>
</dbReference>
<dbReference type="InterPro" id="IPR038135">
    <property type="entry name" value="Methylthiotransferase_N_sf"/>
</dbReference>
<evidence type="ECO:0000256" key="8">
    <source>
        <dbReference type="ARBA" id="ARBA00023004"/>
    </source>
</evidence>
<dbReference type="PROSITE" id="PS51918">
    <property type="entry name" value="RADICAL_SAM"/>
    <property type="match status" value="1"/>
</dbReference>
<protein>
    <recommendedName>
        <fullName evidence="10 14">tRNA-2-methylthio-N(6)-dimethylallyladenosine synthase</fullName>
        <ecNumber evidence="10 14">2.8.4.3</ecNumber>
    </recommendedName>
    <alternativeName>
        <fullName evidence="14">(Dimethylallyl)adenosine tRNA methylthiotransferase MiaB</fullName>
    </alternativeName>
    <alternativeName>
        <fullName evidence="14">tRNA-i(6)A37 methylthiotransferase</fullName>
    </alternativeName>
</protein>
<evidence type="ECO:0000259" key="15">
    <source>
        <dbReference type="PROSITE" id="PS50926"/>
    </source>
</evidence>
<keyword evidence="2 14" id="KW-0004">4Fe-4S</keyword>
<dbReference type="InterPro" id="IPR006463">
    <property type="entry name" value="MiaB_methiolase"/>
</dbReference>
<dbReference type="SFLD" id="SFLDS00029">
    <property type="entry name" value="Radical_SAM"/>
    <property type="match status" value="1"/>
</dbReference>
<dbReference type="AlphaFoldDB" id="A0A0K2BKF3"/>
<feature type="binding site" evidence="14">
    <location>
        <position position="151"/>
    </location>
    <ligand>
        <name>[4Fe-4S] cluster</name>
        <dbReference type="ChEBI" id="CHEBI:49883"/>
        <label>2</label>
        <note>4Fe-4S-S-AdoMet</note>
    </ligand>
</feature>
<evidence type="ECO:0000256" key="2">
    <source>
        <dbReference type="ARBA" id="ARBA00022485"/>
    </source>
</evidence>
<evidence type="ECO:0000313" key="19">
    <source>
        <dbReference type="Proteomes" id="UP000056466"/>
    </source>
</evidence>